<keyword evidence="9" id="KW-1185">Reference proteome</keyword>
<feature type="transmembrane region" description="Helical" evidence="7">
    <location>
        <begin position="6"/>
        <end position="26"/>
    </location>
</feature>
<feature type="coiled-coil region" evidence="6">
    <location>
        <begin position="77"/>
        <end position="139"/>
    </location>
</feature>
<gene>
    <name evidence="8" type="ORF">QOZ84_03840</name>
</gene>
<keyword evidence="6" id="KW-0175">Coiled coil</keyword>
<organism evidence="8 9">
    <name type="scientific">Romboutsia sedimentorum</name>
    <dbReference type="NCBI Taxonomy" id="1368474"/>
    <lineage>
        <taxon>Bacteria</taxon>
        <taxon>Bacillati</taxon>
        <taxon>Bacillota</taxon>
        <taxon>Clostridia</taxon>
        <taxon>Peptostreptococcales</taxon>
        <taxon>Peptostreptococcaceae</taxon>
        <taxon>Romboutsia</taxon>
    </lineage>
</organism>
<accession>A0ABT7E6W0</accession>
<evidence type="ECO:0000256" key="5">
    <source>
        <dbReference type="ARBA" id="ARBA00023136"/>
    </source>
</evidence>
<sequence length="155" mass="18189">MDNILQYIINLIVFVPFIIVLIVVSIKFSKINLSNMTMNKYTQIIERTNLNKDTEVFVLKIGDEGCVLVSSPSKIEKIKELNKYEILEIENNKKENRKRKLSKFSKNELGLKKLELSELQLKKLELKKLQLKKVELNKLQLKKIIFRENEHGDSN</sequence>
<evidence type="ECO:0000313" key="8">
    <source>
        <dbReference type="EMBL" id="MDK2562670.1"/>
    </source>
</evidence>
<name>A0ABT7E6W0_9FIRM</name>
<evidence type="ECO:0000313" key="9">
    <source>
        <dbReference type="Proteomes" id="UP001301012"/>
    </source>
</evidence>
<dbReference type="InterPro" id="IPR022781">
    <property type="entry name" value="Flagellar_biosynth_FliO"/>
</dbReference>
<comment type="subcellular location">
    <subcellularLocation>
        <location evidence="1">Cell membrane</location>
    </subcellularLocation>
</comment>
<evidence type="ECO:0000256" key="4">
    <source>
        <dbReference type="ARBA" id="ARBA00022989"/>
    </source>
</evidence>
<evidence type="ECO:0000256" key="2">
    <source>
        <dbReference type="ARBA" id="ARBA00022475"/>
    </source>
</evidence>
<keyword evidence="8" id="KW-0966">Cell projection</keyword>
<evidence type="ECO:0000256" key="6">
    <source>
        <dbReference type="SAM" id="Coils"/>
    </source>
</evidence>
<proteinExistence type="predicted"/>
<keyword evidence="8" id="KW-0969">Cilium</keyword>
<evidence type="ECO:0000256" key="1">
    <source>
        <dbReference type="ARBA" id="ARBA00004236"/>
    </source>
</evidence>
<reference evidence="8 9" key="1">
    <citation type="submission" date="2023-05" db="EMBL/GenBank/DDBJ databases">
        <title>Rombocin, a short stable natural nisin variant, displays selective antimicrobial activity against Listeria monocytogenes and employs dual mode of action to kill target bacterial strains.</title>
        <authorList>
            <person name="Wambui J."/>
            <person name="Stephan R."/>
            <person name="Kuipers O.P."/>
        </authorList>
    </citation>
    <scope>NUCLEOTIDE SEQUENCE [LARGE SCALE GENOMIC DNA]</scope>
    <source>
        <strain evidence="8 9">RC002</strain>
    </source>
</reference>
<evidence type="ECO:0000256" key="7">
    <source>
        <dbReference type="SAM" id="Phobius"/>
    </source>
</evidence>
<dbReference type="RefSeq" id="WP_284131634.1">
    <property type="nucleotide sequence ID" value="NZ_JASKYM010000001.1"/>
</dbReference>
<keyword evidence="2" id="KW-1003">Cell membrane</keyword>
<keyword evidence="8" id="KW-0282">Flagellum</keyword>
<dbReference type="EMBL" id="JASKYM010000001">
    <property type="protein sequence ID" value="MDK2562670.1"/>
    <property type="molecule type" value="Genomic_DNA"/>
</dbReference>
<dbReference type="Pfam" id="PF04347">
    <property type="entry name" value="FliO"/>
    <property type="match status" value="1"/>
</dbReference>
<keyword evidence="3 7" id="KW-0812">Transmembrane</keyword>
<dbReference type="Proteomes" id="UP001301012">
    <property type="component" value="Unassembled WGS sequence"/>
</dbReference>
<protein>
    <submittedName>
        <fullName evidence="8">Flagellar biosynthetic protein FliO</fullName>
    </submittedName>
</protein>
<comment type="caution">
    <text evidence="8">The sequence shown here is derived from an EMBL/GenBank/DDBJ whole genome shotgun (WGS) entry which is preliminary data.</text>
</comment>
<keyword evidence="5 7" id="KW-0472">Membrane</keyword>
<keyword evidence="4 7" id="KW-1133">Transmembrane helix</keyword>
<evidence type="ECO:0000256" key="3">
    <source>
        <dbReference type="ARBA" id="ARBA00022692"/>
    </source>
</evidence>